<dbReference type="Proteomes" id="UP001597180">
    <property type="component" value="Unassembled WGS sequence"/>
</dbReference>
<evidence type="ECO:0000313" key="3">
    <source>
        <dbReference type="Proteomes" id="UP001597180"/>
    </source>
</evidence>
<evidence type="ECO:0008006" key="4">
    <source>
        <dbReference type="Google" id="ProtNLM"/>
    </source>
</evidence>
<proteinExistence type="predicted"/>
<dbReference type="EMBL" id="JBHTLU010000042">
    <property type="protein sequence ID" value="MFD1224171.1"/>
    <property type="molecule type" value="Genomic_DNA"/>
</dbReference>
<dbReference type="RefSeq" id="WP_256865574.1">
    <property type="nucleotide sequence ID" value="NZ_BAABJG010000036.1"/>
</dbReference>
<evidence type="ECO:0000313" key="2">
    <source>
        <dbReference type="EMBL" id="MFD1224171.1"/>
    </source>
</evidence>
<protein>
    <recommendedName>
        <fullName evidence="4">YmiA family membrane protein</fullName>
    </recommendedName>
</protein>
<organism evidence="2 3">
    <name type="scientific">Paenibacillus vulneris</name>
    <dbReference type="NCBI Taxonomy" id="1133364"/>
    <lineage>
        <taxon>Bacteria</taxon>
        <taxon>Bacillati</taxon>
        <taxon>Bacillota</taxon>
        <taxon>Bacilli</taxon>
        <taxon>Bacillales</taxon>
        <taxon>Paenibacillaceae</taxon>
        <taxon>Paenibacillus</taxon>
    </lineage>
</organism>
<sequence length="43" mass="5146">MDTRLLQDKTNRRFDWRWASVCGMMGFLAAVVLWIAIIWFAQQ</sequence>
<keyword evidence="1" id="KW-0812">Transmembrane</keyword>
<keyword evidence="1" id="KW-1133">Transmembrane helix</keyword>
<gene>
    <name evidence="2" type="ORF">ACFQ4B_29095</name>
</gene>
<feature type="transmembrane region" description="Helical" evidence="1">
    <location>
        <begin position="21"/>
        <end position="41"/>
    </location>
</feature>
<keyword evidence="1" id="KW-0472">Membrane</keyword>
<name>A0ABW3UWB9_9BACL</name>
<keyword evidence="3" id="KW-1185">Reference proteome</keyword>
<evidence type="ECO:0000256" key="1">
    <source>
        <dbReference type="SAM" id="Phobius"/>
    </source>
</evidence>
<reference evidence="3" key="1">
    <citation type="journal article" date="2019" name="Int. J. Syst. Evol. Microbiol.">
        <title>The Global Catalogue of Microorganisms (GCM) 10K type strain sequencing project: providing services to taxonomists for standard genome sequencing and annotation.</title>
        <authorList>
            <consortium name="The Broad Institute Genomics Platform"/>
            <consortium name="The Broad Institute Genome Sequencing Center for Infectious Disease"/>
            <person name="Wu L."/>
            <person name="Ma J."/>
        </authorList>
    </citation>
    <scope>NUCLEOTIDE SEQUENCE [LARGE SCALE GENOMIC DNA]</scope>
    <source>
        <strain evidence="3">CCUG 53270</strain>
    </source>
</reference>
<comment type="caution">
    <text evidence="2">The sequence shown here is derived from an EMBL/GenBank/DDBJ whole genome shotgun (WGS) entry which is preliminary data.</text>
</comment>
<accession>A0ABW3UWB9</accession>